<dbReference type="Pfam" id="PF25976">
    <property type="entry name" value="LpqB_N"/>
    <property type="match status" value="1"/>
</dbReference>
<dbReference type="SMART" id="SM00909">
    <property type="entry name" value="Germane"/>
    <property type="match status" value="1"/>
</dbReference>
<keyword evidence="3" id="KW-1185">Reference proteome</keyword>
<reference evidence="3" key="1">
    <citation type="journal article" date="2019" name="Int. J. Syst. Evol. Microbiol.">
        <title>The Global Catalogue of Microorganisms (GCM) 10K type strain sequencing project: providing services to taxonomists for standard genome sequencing and annotation.</title>
        <authorList>
            <consortium name="The Broad Institute Genomics Platform"/>
            <consortium name="The Broad Institute Genome Sequencing Center for Infectious Disease"/>
            <person name="Wu L."/>
            <person name="Ma J."/>
        </authorList>
    </citation>
    <scope>NUCLEOTIDE SEQUENCE [LARGE SCALE GENOMIC DNA]</scope>
    <source>
        <strain evidence="3">NBRC 108725</strain>
    </source>
</reference>
<dbReference type="EMBL" id="AP027731">
    <property type="protein sequence ID" value="BDZ46001.1"/>
    <property type="molecule type" value="Genomic_DNA"/>
</dbReference>
<feature type="domain" description="GerMN" evidence="1">
    <location>
        <begin position="211"/>
        <end position="301"/>
    </location>
</feature>
<name>A0ABN6XM71_9MICO</name>
<accession>A0ABN6XM71</accession>
<dbReference type="InterPro" id="IPR059026">
    <property type="entry name" value="LpqB_N"/>
</dbReference>
<dbReference type="RefSeq" id="WP_286276106.1">
    <property type="nucleotide sequence ID" value="NZ_AP027731.1"/>
</dbReference>
<evidence type="ECO:0000313" key="3">
    <source>
        <dbReference type="Proteomes" id="UP001321498"/>
    </source>
</evidence>
<dbReference type="Pfam" id="PF10646">
    <property type="entry name" value="Germane"/>
    <property type="match status" value="1"/>
</dbReference>
<protein>
    <submittedName>
        <fullName evidence="2">Lipoprotein LpqB</fullName>
    </submittedName>
</protein>
<proteinExistence type="predicted"/>
<sequence>MSAQLVAGAGSGRPRLIRTAVAAIGVALLAGCASIPVSGAVHEGDTVEAGEDLGFDFRPQGPEAGDTPSEILSGFIAAGAGPQDNYATARDFLTRDLAKEWNPAAGVLVHGRATSTLADSPTSLSLVVPATGTVDGTGRYDEFADAVQIELPFRFVQENGEWRISQAPNGTVLARAIFDRLFSMRSLYFYDPTFTYLVPDLRWFPSTADAPTRVVEALLAGPTAPLASPVLATAFPDGTSLERQSVTPTNGQAIVELNDEVVQADAVTKQRMQYQLARSLVGGSILSVRISVDGTDLEIPDFANGRAPVVQPLVNPSALVLRDGTFGFLSGGELTPLEGFSDAVAGLDPTSVVFSADQELAAVHGGNAAAYAVARGENPVAVDARPGLVAPDLDGQGYLWTVPADAPQALTATRPGGSPLPIAANWTDASGVVSLAVSRDSTRLLALLTTPDGPRLRVYGIVRDKSAAPTQLSSTWYELIPPTGVPAGATWVSDTTVASLGRAADGSAAVVAQDVGGHRLDTVGDIDDAVALSGGNGLSGLRALTADGDVRVLRGAAWQTTASQVGLLAAQR</sequence>
<dbReference type="InterPro" id="IPR019606">
    <property type="entry name" value="GerMN"/>
</dbReference>
<gene>
    <name evidence="2" type="primary">lpqB</name>
    <name evidence="2" type="ORF">GCM10025866_19100</name>
</gene>
<evidence type="ECO:0000259" key="1">
    <source>
        <dbReference type="SMART" id="SM00909"/>
    </source>
</evidence>
<dbReference type="SUPFAM" id="SSF69322">
    <property type="entry name" value="Tricorn protease domain 2"/>
    <property type="match status" value="1"/>
</dbReference>
<keyword evidence="2" id="KW-0449">Lipoprotein</keyword>
<dbReference type="Proteomes" id="UP001321498">
    <property type="component" value="Chromosome"/>
</dbReference>
<organism evidence="2 3">
    <name type="scientific">Naasia aerilata</name>
    <dbReference type="NCBI Taxonomy" id="1162966"/>
    <lineage>
        <taxon>Bacteria</taxon>
        <taxon>Bacillati</taxon>
        <taxon>Actinomycetota</taxon>
        <taxon>Actinomycetes</taxon>
        <taxon>Micrococcales</taxon>
        <taxon>Microbacteriaceae</taxon>
        <taxon>Naasia</taxon>
    </lineage>
</organism>
<evidence type="ECO:0000313" key="2">
    <source>
        <dbReference type="EMBL" id="BDZ46001.1"/>
    </source>
</evidence>